<dbReference type="SUPFAM" id="SSF57625">
    <property type="entry name" value="Invertebrate chitin-binding proteins"/>
    <property type="match status" value="1"/>
</dbReference>
<dbReference type="GO" id="GO:0008061">
    <property type="term" value="F:chitin binding"/>
    <property type="evidence" value="ECO:0007669"/>
    <property type="project" value="InterPro"/>
</dbReference>
<feature type="signal peptide" evidence="2">
    <location>
        <begin position="1"/>
        <end position="27"/>
    </location>
</feature>
<evidence type="ECO:0000313" key="5">
    <source>
        <dbReference type="Proteomes" id="UP000095300"/>
    </source>
</evidence>
<dbReference type="Proteomes" id="UP000095300">
    <property type="component" value="Unassembled WGS sequence"/>
</dbReference>
<organism evidence="4 5">
    <name type="scientific">Stomoxys calcitrans</name>
    <name type="common">Stable fly</name>
    <name type="synonym">Conops calcitrans</name>
    <dbReference type="NCBI Taxonomy" id="35570"/>
    <lineage>
        <taxon>Eukaryota</taxon>
        <taxon>Metazoa</taxon>
        <taxon>Ecdysozoa</taxon>
        <taxon>Arthropoda</taxon>
        <taxon>Hexapoda</taxon>
        <taxon>Insecta</taxon>
        <taxon>Pterygota</taxon>
        <taxon>Neoptera</taxon>
        <taxon>Endopterygota</taxon>
        <taxon>Diptera</taxon>
        <taxon>Brachycera</taxon>
        <taxon>Muscomorpha</taxon>
        <taxon>Muscoidea</taxon>
        <taxon>Muscidae</taxon>
        <taxon>Stomoxys</taxon>
    </lineage>
</organism>
<evidence type="ECO:0000313" key="4">
    <source>
        <dbReference type="EnsemblMetazoa" id="SCAU003285-PA"/>
    </source>
</evidence>
<reference evidence="4" key="1">
    <citation type="submission" date="2020-05" db="UniProtKB">
        <authorList>
            <consortium name="EnsemblMetazoa"/>
        </authorList>
    </citation>
    <scope>IDENTIFICATION</scope>
    <source>
        <strain evidence="4">USDA</strain>
    </source>
</reference>
<dbReference type="EnsemblMetazoa" id="SCAU003285-RA">
    <property type="protein sequence ID" value="SCAU003285-PA"/>
    <property type="gene ID" value="SCAU003285"/>
</dbReference>
<feature type="compositionally biased region" description="Low complexity" evidence="1">
    <location>
        <begin position="147"/>
        <end position="163"/>
    </location>
</feature>
<dbReference type="InterPro" id="IPR036508">
    <property type="entry name" value="Chitin-bd_dom_sf"/>
</dbReference>
<feature type="chain" id="PRO_5009325732" description="Chitin-binding type-2 domain-containing protein" evidence="2">
    <location>
        <begin position="28"/>
        <end position="248"/>
    </location>
</feature>
<dbReference type="GO" id="GO:0005576">
    <property type="term" value="C:extracellular region"/>
    <property type="evidence" value="ECO:0007669"/>
    <property type="project" value="InterPro"/>
</dbReference>
<name>A0A1I8NYV6_STOCA</name>
<dbReference type="AlphaFoldDB" id="A0A1I8NYV6"/>
<sequence length="248" mass="26889">MTSTLRALHATVGLVFLICGLFISINADCNVCNARTGTACISKTEYKPCFNNVPFGNEVFNCSEGQYCSITGACEEVEALAECKECGMCDATKTFACISTTEFALCLGNSRPSEVRAQCSENAKCNINNPYICGEDPPTCSIRDDPPTTTAAPETTTTTTTTPSPLEDPSGFCSNIQEEGRYPVGTDPATTCHQYINCIKVGDDWYGPLYNCPGQTYYDSAKRTCVTALPPLCNTRVKHLAFRHILLE</sequence>
<gene>
    <name evidence="4" type="primary">106089996</name>
</gene>
<keyword evidence="5" id="KW-1185">Reference proteome</keyword>
<evidence type="ECO:0000256" key="2">
    <source>
        <dbReference type="SAM" id="SignalP"/>
    </source>
</evidence>
<dbReference type="VEuPathDB" id="VectorBase:SCAU003285"/>
<keyword evidence="2" id="KW-0732">Signal</keyword>
<accession>A0A1I8NYV6</accession>
<feature type="region of interest" description="Disordered" evidence="1">
    <location>
        <begin position="144"/>
        <end position="168"/>
    </location>
</feature>
<dbReference type="PROSITE" id="PS50940">
    <property type="entry name" value="CHIT_BIND_II"/>
    <property type="match status" value="1"/>
</dbReference>
<feature type="domain" description="Chitin-binding type-2" evidence="3">
    <location>
        <begin position="170"/>
        <end position="235"/>
    </location>
</feature>
<dbReference type="InterPro" id="IPR002557">
    <property type="entry name" value="Chitin-bd_dom"/>
</dbReference>
<evidence type="ECO:0000256" key="1">
    <source>
        <dbReference type="SAM" id="MobiDB-lite"/>
    </source>
</evidence>
<evidence type="ECO:0000259" key="3">
    <source>
        <dbReference type="PROSITE" id="PS50940"/>
    </source>
</evidence>
<proteinExistence type="predicted"/>
<protein>
    <recommendedName>
        <fullName evidence="3">Chitin-binding type-2 domain-containing protein</fullName>
    </recommendedName>
</protein>
<dbReference type="OrthoDB" id="8179045at2759"/>